<dbReference type="AlphaFoldDB" id="A0A3L6LA79"/>
<evidence type="ECO:0000256" key="1">
    <source>
        <dbReference type="SAM" id="MobiDB-lite"/>
    </source>
</evidence>
<keyword evidence="2" id="KW-0472">Membrane</keyword>
<dbReference type="InterPro" id="IPR007720">
    <property type="entry name" value="PigQ/GPI1"/>
</dbReference>
<dbReference type="Pfam" id="PF05024">
    <property type="entry name" value="Gpi1"/>
    <property type="match status" value="1"/>
</dbReference>
<feature type="transmembrane region" description="Helical" evidence="2">
    <location>
        <begin position="395"/>
        <end position="413"/>
    </location>
</feature>
<gene>
    <name evidence="3" type="primary">GPI1</name>
    <name evidence="3" type="ORF">DPX39_030045400</name>
</gene>
<feature type="compositionally biased region" description="Low complexity" evidence="1">
    <location>
        <begin position="234"/>
        <end position="249"/>
    </location>
</feature>
<name>A0A3L6LA79_9TRYP</name>
<keyword evidence="3" id="KW-0808">Transferase</keyword>
<comment type="caution">
    <text evidence="3">The sequence shown here is derived from an EMBL/GenBank/DDBJ whole genome shotgun (WGS) entry which is preliminary data.</text>
</comment>
<protein>
    <submittedName>
        <fullName evidence="3">UDP-GlcNAc:PI a1-6 GlcNAc-transferase</fullName>
    </submittedName>
</protein>
<proteinExistence type="predicted"/>
<dbReference type="GO" id="GO:0006506">
    <property type="term" value="P:GPI anchor biosynthetic process"/>
    <property type="evidence" value="ECO:0007669"/>
    <property type="project" value="InterPro"/>
</dbReference>
<dbReference type="GO" id="GO:0016740">
    <property type="term" value="F:transferase activity"/>
    <property type="evidence" value="ECO:0007669"/>
    <property type="project" value="UniProtKB-KW"/>
</dbReference>
<sequence length="729" mass="81355">MMVTNTCIIMWPFRKEQERGGWLIGWNPHGLLVIVVAVVHDPRVENATAALNKLKESEGDIRATAHRKQHKDVPSATSLLILGWMHSKQATLDKSEYADAWVRSQHSHAELWLELNEGPLLHQLYCCGSPVQPCHLHVLRSDPTVSYAVTSTAFSAVARHDRGDLVKLVEGKMQPICVEGANSTLEGVLLPSHMVHSAGPRTKMRRMVGSDPLTQDEEEKQEGAKQRTEDDRVSVGSSGSAEGSTESQSVRGSETPGFGGELHPRLDFPTSTDYGELSSLLRASAYGKILRELCENKVSNATDGPAATARLCAYWKNCGNRFTGFLTKILVVFHLVLKWPGNVSYTAALLEFRLRMVIHWLLLLRGDTRVCCLHPVLPHIQHNDPALRRFCVVDFLVRFAVDTICGMLLSLLLSHGSGLLVTKAVSWCRWLLYDLHMEYMDWFEGWPAGLKMNGDLSMTLSCIAKAVLEASWASVEDLSNVGLFYKLLIFVAPLGASCAFAFVADLCLIASLHLYLVFHSVSLPYRFARFMLRNLFLQFQGKKHNPLRHRTDTYDFPVEQTLVATVIFTIIVFLLPTLAVYHVYFALICIAVWLLQGALLVAAHLTLYLPLYPLFYWALYRRQWPGGVALTGPKVLSTPQHSRALDPFARGSLTVEFGVVSKPLELRVLLADFLLVAHVVGRLHPFDMIVAVFKVRRWERTNPGKCLVPPLPADIMPLTGMTLPKTAVA</sequence>
<organism evidence="3">
    <name type="scientific">Trypanosoma brucei equiperdum</name>
    <dbReference type="NCBI Taxonomy" id="630700"/>
    <lineage>
        <taxon>Eukaryota</taxon>
        <taxon>Discoba</taxon>
        <taxon>Euglenozoa</taxon>
        <taxon>Kinetoplastea</taxon>
        <taxon>Metakinetoplastina</taxon>
        <taxon>Trypanosomatida</taxon>
        <taxon>Trypanosomatidae</taxon>
        <taxon>Trypanosoma</taxon>
    </lineage>
</organism>
<feature type="region of interest" description="Disordered" evidence="1">
    <location>
        <begin position="211"/>
        <end position="266"/>
    </location>
</feature>
<dbReference type="EMBL" id="QSBY01000003">
    <property type="protein sequence ID" value="RHW73583.1"/>
    <property type="molecule type" value="Genomic_DNA"/>
</dbReference>
<accession>A0A3L6LA79</accession>
<dbReference type="GO" id="GO:0005783">
    <property type="term" value="C:endoplasmic reticulum"/>
    <property type="evidence" value="ECO:0007669"/>
    <property type="project" value="TreeGrafter"/>
</dbReference>
<reference evidence="3" key="1">
    <citation type="submission" date="2018-09" db="EMBL/GenBank/DDBJ databases">
        <title>whole genome sequence of T. equiperdum IVM-t1 strain.</title>
        <authorList>
            <person name="Suganuma K."/>
        </authorList>
    </citation>
    <scope>NUCLEOTIDE SEQUENCE [LARGE SCALE GENOMIC DNA]</scope>
    <source>
        <strain evidence="3">IVM-t1</strain>
    </source>
</reference>
<keyword evidence="2" id="KW-0812">Transmembrane</keyword>
<keyword evidence="2" id="KW-1133">Transmembrane helix</keyword>
<dbReference type="PANTHER" id="PTHR21329">
    <property type="entry name" value="PHOSPHATIDYLINOSITOL N-ACETYLGLUCOSAMINYLTRANSFERASE SUBUNIT Q-RELATED"/>
    <property type="match status" value="1"/>
</dbReference>
<evidence type="ECO:0000256" key="2">
    <source>
        <dbReference type="SAM" id="Phobius"/>
    </source>
</evidence>
<feature type="transmembrane region" description="Helical" evidence="2">
    <location>
        <begin position="590"/>
        <end position="612"/>
    </location>
</feature>
<feature type="transmembrane region" description="Helical" evidence="2">
    <location>
        <begin position="483"/>
        <end position="502"/>
    </location>
</feature>
<evidence type="ECO:0000313" key="3">
    <source>
        <dbReference type="EMBL" id="RHW73583.1"/>
    </source>
</evidence>
<dbReference type="PANTHER" id="PTHR21329:SF3">
    <property type="entry name" value="PHOSPHATIDYLINOSITOL N-ACETYLGLUCOSAMINYLTRANSFERASE SUBUNIT Q"/>
    <property type="match status" value="1"/>
</dbReference>
<dbReference type="Proteomes" id="UP000266743">
    <property type="component" value="Chromosome 3"/>
</dbReference>
<dbReference type="GO" id="GO:0016020">
    <property type="term" value="C:membrane"/>
    <property type="evidence" value="ECO:0007669"/>
    <property type="project" value="InterPro"/>
</dbReference>
<feature type="compositionally biased region" description="Basic and acidic residues" evidence="1">
    <location>
        <begin position="221"/>
        <end position="233"/>
    </location>
</feature>
<feature type="transmembrane region" description="Helical" evidence="2">
    <location>
        <begin position="562"/>
        <end position="584"/>
    </location>
</feature>